<dbReference type="PANTHER" id="PTHR46033:SF8">
    <property type="entry name" value="PROTEIN MAINTENANCE OF MERISTEMS-LIKE"/>
    <property type="match status" value="1"/>
</dbReference>
<sequence>MDHNLLTTLVERWSPQTNSFHLPVGEMTITLQDVALILGLQIDGQALVGNIVVGLGRRWASWSDCCDDLLVQHHERDVVYQDPFNPRVSSKFRMGQDSYLDLNELDFWRHVRAYILFLMGTYLLRDTSGCEIHLRFLPLLEDLGLFNTYSLGGAVLAHLYRELTEATKPKRANIASCIHLLQIWCWERLHVRRPALHVPHHVSLDGLFVGYR</sequence>
<accession>A0A2I0X5X0</accession>
<proteinExistence type="predicted"/>
<dbReference type="Pfam" id="PF10536">
    <property type="entry name" value="PMD"/>
    <property type="match status" value="1"/>
</dbReference>
<evidence type="ECO:0000313" key="2">
    <source>
        <dbReference type="EMBL" id="PKU83297.1"/>
    </source>
</evidence>
<dbReference type="PANTHER" id="PTHR46033">
    <property type="entry name" value="PROTEIN MAIN-LIKE 2"/>
    <property type="match status" value="1"/>
</dbReference>
<reference evidence="2 3" key="1">
    <citation type="journal article" date="2016" name="Sci. Rep.">
        <title>The Dendrobium catenatum Lindl. genome sequence provides insights into polysaccharide synthase, floral development and adaptive evolution.</title>
        <authorList>
            <person name="Zhang G.Q."/>
            <person name="Xu Q."/>
            <person name="Bian C."/>
            <person name="Tsai W.C."/>
            <person name="Yeh C.M."/>
            <person name="Liu K.W."/>
            <person name="Yoshida K."/>
            <person name="Zhang L.S."/>
            <person name="Chang S.B."/>
            <person name="Chen F."/>
            <person name="Shi Y."/>
            <person name="Su Y.Y."/>
            <person name="Zhang Y.Q."/>
            <person name="Chen L.J."/>
            <person name="Yin Y."/>
            <person name="Lin M."/>
            <person name="Huang H."/>
            <person name="Deng H."/>
            <person name="Wang Z.W."/>
            <person name="Zhu S.L."/>
            <person name="Zhao X."/>
            <person name="Deng C."/>
            <person name="Niu S.C."/>
            <person name="Huang J."/>
            <person name="Wang M."/>
            <person name="Liu G.H."/>
            <person name="Yang H.J."/>
            <person name="Xiao X.J."/>
            <person name="Hsiao Y.Y."/>
            <person name="Wu W.L."/>
            <person name="Chen Y.Y."/>
            <person name="Mitsuda N."/>
            <person name="Ohme-Takagi M."/>
            <person name="Luo Y.B."/>
            <person name="Van de Peer Y."/>
            <person name="Liu Z.J."/>
        </authorList>
    </citation>
    <scope>NUCLEOTIDE SEQUENCE [LARGE SCALE GENOMIC DNA]</scope>
    <source>
        <tissue evidence="2">The whole plant</tissue>
    </source>
</reference>
<evidence type="ECO:0000313" key="3">
    <source>
        <dbReference type="Proteomes" id="UP000233837"/>
    </source>
</evidence>
<dbReference type="Proteomes" id="UP000233837">
    <property type="component" value="Unassembled WGS sequence"/>
</dbReference>
<dbReference type="GO" id="GO:0010073">
    <property type="term" value="P:meristem maintenance"/>
    <property type="evidence" value="ECO:0007669"/>
    <property type="project" value="InterPro"/>
</dbReference>
<feature type="domain" description="Aminotransferase-like plant mobile" evidence="1">
    <location>
        <begin position="1"/>
        <end position="196"/>
    </location>
</feature>
<organism evidence="2 3">
    <name type="scientific">Dendrobium catenatum</name>
    <dbReference type="NCBI Taxonomy" id="906689"/>
    <lineage>
        <taxon>Eukaryota</taxon>
        <taxon>Viridiplantae</taxon>
        <taxon>Streptophyta</taxon>
        <taxon>Embryophyta</taxon>
        <taxon>Tracheophyta</taxon>
        <taxon>Spermatophyta</taxon>
        <taxon>Magnoliopsida</taxon>
        <taxon>Liliopsida</taxon>
        <taxon>Asparagales</taxon>
        <taxon>Orchidaceae</taxon>
        <taxon>Epidendroideae</taxon>
        <taxon>Malaxideae</taxon>
        <taxon>Dendrobiinae</taxon>
        <taxon>Dendrobium</taxon>
    </lineage>
</organism>
<gene>
    <name evidence="2" type="ORF">MA16_Dca023632</name>
</gene>
<dbReference type="InterPro" id="IPR019557">
    <property type="entry name" value="AminoTfrase-like_pln_mobile"/>
</dbReference>
<dbReference type="InterPro" id="IPR044824">
    <property type="entry name" value="MAIN-like"/>
</dbReference>
<dbReference type="STRING" id="906689.A0A2I0X5X0"/>
<protein>
    <submittedName>
        <fullName evidence="2">Serine/threonine-protein phosphatase 7 long form like</fullName>
    </submittedName>
</protein>
<dbReference type="AlphaFoldDB" id="A0A2I0X5X0"/>
<keyword evidence="3" id="KW-1185">Reference proteome</keyword>
<evidence type="ECO:0000259" key="1">
    <source>
        <dbReference type="Pfam" id="PF10536"/>
    </source>
</evidence>
<reference evidence="2 3" key="2">
    <citation type="journal article" date="2017" name="Nature">
        <title>The Apostasia genome and the evolution of orchids.</title>
        <authorList>
            <person name="Zhang G.Q."/>
            <person name="Liu K.W."/>
            <person name="Li Z."/>
            <person name="Lohaus R."/>
            <person name="Hsiao Y.Y."/>
            <person name="Niu S.C."/>
            <person name="Wang J.Y."/>
            <person name="Lin Y.C."/>
            <person name="Xu Q."/>
            <person name="Chen L.J."/>
            <person name="Yoshida K."/>
            <person name="Fujiwara S."/>
            <person name="Wang Z.W."/>
            <person name="Zhang Y.Q."/>
            <person name="Mitsuda N."/>
            <person name="Wang M."/>
            <person name="Liu G.H."/>
            <person name="Pecoraro L."/>
            <person name="Huang H.X."/>
            <person name="Xiao X.J."/>
            <person name="Lin M."/>
            <person name="Wu X.Y."/>
            <person name="Wu W.L."/>
            <person name="Chen Y.Y."/>
            <person name="Chang S.B."/>
            <person name="Sakamoto S."/>
            <person name="Ohme-Takagi M."/>
            <person name="Yagi M."/>
            <person name="Zeng S.J."/>
            <person name="Shen C.Y."/>
            <person name="Yeh C.M."/>
            <person name="Luo Y.B."/>
            <person name="Tsai W.C."/>
            <person name="Van de Peer Y."/>
            <person name="Liu Z.J."/>
        </authorList>
    </citation>
    <scope>NUCLEOTIDE SEQUENCE [LARGE SCALE GENOMIC DNA]</scope>
    <source>
        <tissue evidence="2">The whole plant</tissue>
    </source>
</reference>
<dbReference type="EMBL" id="KZ502133">
    <property type="protein sequence ID" value="PKU83297.1"/>
    <property type="molecule type" value="Genomic_DNA"/>
</dbReference>
<name>A0A2I0X5X0_9ASPA</name>